<accession>E1IBF2</accession>
<evidence type="ECO:0000259" key="2">
    <source>
        <dbReference type="Pfam" id="PF00582"/>
    </source>
</evidence>
<dbReference type="Proteomes" id="UP000054010">
    <property type="component" value="Unassembled WGS sequence"/>
</dbReference>
<dbReference type="AlphaFoldDB" id="E1IBF2"/>
<dbReference type="Gene3D" id="3.40.50.620">
    <property type="entry name" value="HUPs"/>
    <property type="match status" value="2"/>
</dbReference>
<dbReference type="CDD" id="cd00293">
    <property type="entry name" value="USP-like"/>
    <property type="match status" value="1"/>
</dbReference>
<dbReference type="eggNOG" id="COG0589">
    <property type="taxonomic scope" value="Bacteria"/>
</dbReference>
<dbReference type="OrthoDB" id="146872at2"/>
<comment type="caution">
    <text evidence="3">The sequence shown here is derived from an EMBL/GenBank/DDBJ whole genome shotgun (WGS) entry which is preliminary data.</text>
</comment>
<keyword evidence="4" id="KW-1185">Reference proteome</keyword>
<dbReference type="HOGENOM" id="CLU_1026306_0_0_0"/>
<reference evidence="3 4" key="1">
    <citation type="journal article" date="2011" name="J. Bacteriol.">
        <title>Draft genome sequence of the anoxygenic filamentous phototrophic bacterium Oscillochloris trichoides subsp. DG-6.</title>
        <authorList>
            <person name="Kuznetsov B.B."/>
            <person name="Ivanovsky R.N."/>
            <person name="Keppen O.I."/>
            <person name="Sukhacheva M.V."/>
            <person name="Bumazhkin B.K."/>
            <person name="Patutina E.O."/>
            <person name="Beletsky A.V."/>
            <person name="Mardanov A.V."/>
            <person name="Baslerov R.V."/>
            <person name="Panteleeva A.N."/>
            <person name="Kolganova T.V."/>
            <person name="Ravin N.V."/>
            <person name="Skryabin K.G."/>
        </authorList>
    </citation>
    <scope>NUCLEOTIDE SEQUENCE [LARGE SCALE GENOMIC DNA]</scope>
    <source>
        <strain evidence="3 4">DG-6</strain>
    </source>
</reference>
<sequence>MRFVIYAGPAPSYDAVITFSAPLLRQVARAVTLVSGGGAVNEPLLRTAQAELELPSTIPTILRIHDGDAVAALTWEAGLREADLIIIGRLQPSLQRIIMGRRSKRLAQRLDVAVIRVQGRIAPIRRILLASGGDAGTLAHARYLVRLAKPLGASVTLLHTLSEQPIIFESSIPHEDAFLNGPSPEAAVLRESAALLREAGVATQVVVKIGSVVDCVVDAAREHDLLMIGAHRVASRLDRILLEDLAGDLLDLSPIPVLVGKRGEG</sequence>
<dbReference type="PANTHER" id="PTHR46268:SF27">
    <property type="entry name" value="UNIVERSAL STRESS PROTEIN RV2623"/>
    <property type="match status" value="1"/>
</dbReference>
<protein>
    <submittedName>
        <fullName evidence="3">UspA domain-containing protein</fullName>
    </submittedName>
</protein>
<evidence type="ECO:0000313" key="3">
    <source>
        <dbReference type="EMBL" id="EFO81509.1"/>
    </source>
</evidence>
<dbReference type="InterPro" id="IPR006016">
    <property type="entry name" value="UspA"/>
</dbReference>
<evidence type="ECO:0000256" key="1">
    <source>
        <dbReference type="ARBA" id="ARBA00008791"/>
    </source>
</evidence>
<organism evidence="3 4">
    <name type="scientific">Oscillochloris trichoides DG-6</name>
    <dbReference type="NCBI Taxonomy" id="765420"/>
    <lineage>
        <taxon>Bacteria</taxon>
        <taxon>Bacillati</taxon>
        <taxon>Chloroflexota</taxon>
        <taxon>Chloroflexia</taxon>
        <taxon>Chloroflexales</taxon>
        <taxon>Chloroflexineae</taxon>
        <taxon>Oscillochloridaceae</taxon>
        <taxon>Oscillochloris</taxon>
    </lineage>
</organism>
<dbReference type="SUPFAM" id="SSF52402">
    <property type="entry name" value="Adenine nucleotide alpha hydrolases-like"/>
    <property type="match status" value="1"/>
</dbReference>
<evidence type="ECO:0000313" key="4">
    <source>
        <dbReference type="Proteomes" id="UP000054010"/>
    </source>
</evidence>
<dbReference type="PANTHER" id="PTHR46268">
    <property type="entry name" value="STRESS RESPONSE PROTEIN NHAX"/>
    <property type="match status" value="1"/>
</dbReference>
<dbReference type="Pfam" id="PF00582">
    <property type="entry name" value="Usp"/>
    <property type="match status" value="1"/>
</dbReference>
<feature type="domain" description="UspA" evidence="2">
    <location>
        <begin position="124"/>
        <end position="259"/>
    </location>
</feature>
<gene>
    <name evidence="3" type="ORF">OSCT_0653</name>
</gene>
<dbReference type="InterPro" id="IPR014729">
    <property type="entry name" value="Rossmann-like_a/b/a_fold"/>
</dbReference>
<name>E1IBF2_9CHLR</name>
<proteinExistence type="inferred from homology"/>
<comment type="similarity">
    <text evidence="1">Belongs to the universal stress protein A family.</text>
</comment>
<dbReference type="EMBL" id="ADVR01000011">
    <property type="protein sequence ID" value="EFO81509.1"/>
    <property type="molecule type" value="Genomic_DNA"/>
</dbReference>